<protein>
    <recommendedName>
        <fullName evidence="1">Bacterial Ig domain-containing protein</fullName>
    </recommendedName>
</protein>
<evidence type="ECO:0000259" key="1">
    <source>
        <dbReference type="Pfam" id="PF17936"/>
    </source>
</evidence>
<name>A0A939NGU8_STAXY</name>
<gene>
    <name evidence="2" type="ORF">J4710_03330</name>
</gene>
<accession>A0A939NGU8</accession>
<dbReference type="InterPro" id="IPR013783">
    <property type="entry name" value="Ig-like_fold"/>
</dbReference>
<reference evidence="2" key="1">
    <citation type="submission" date="2021-03" db="EMBL/GenBank/DDBJ databases">
        <title>Molecular epidemiology and mechanisms of colistin and carbapenem resistance in Enterobacteriaceae from clinical isolates, the environment and porcine samples in Pretoria, South Africa.</title>
        <authorList>
            <person name="Bogoshi D."/>
            <person name="Mbelle N.M."/>
            <person name="Naidoo V."/>
            <person name="Osei Sekyere J."/>
        </authorList>
    </citation>
    <scope>NUCLEOTIDE SEQUENCE</scope>
    <source>
        <strain evidence="2">ESB009</strain>
    </source>
</reference>
<dbReference type="EMBL" id="JAGETT010000012">
    <property type="protein sequence ID" value="MBO1919858.1"/>
    <property type="molecule type" value="Genomic_DNA"/>
</dbReference>
<comment type="caution">
    <text evidence="2">The sequence shown here is derived from an EMBL/GenBank/DDBJ whole genome shotgun (WGS) entry which is preliminary data.</text>
</comment>
<sequence length="179" mass="18731">MVGEPEAADITNIDTVVTGSVPLKEGAATQTAKVIDANGKVIGTSTVNSDGTFSVTIPQSPEGTYTIAIDSPNYENDEVNTFNIIDVSKVPTPSINPVDDNDTVIQVNGTAGATITVRDNNNNEIGSVQIPSDGSTATIVLNKPLTAGTVLTATVSKDGKTSEIQIKLLLQMQQHQKHQ</sequence>
<organism evidence="2">
    <name type="scientific">Staphylococcus xylosus</name>
    <dbReference type="NCBI Taxonomy" id="1288"/>
    <lineage>
        <taxon>Bacteria</taxon>
        <taxon>Bacillati</taxon>
        <taxon>Bacillota</taxon>
        <taxon>Bacilli</taxon>
        <taxon>Bacillales</taxon>
        <taxon>Staphylococcaceae</taxon>
        <taxon>Staphylococcus</taxon>
    </lineage>
</organism>
<dbReference type="Pfam" id="PF17936">
    <property type="entry name" value="Big_6"/>
    <property type="match status" value="2"/>
</dbReference>
<evidence type="ECO:0000313" key="2">
    <source>
        <dbReference type="EMBL" id="MBO1919858.1"/>
    </source>
</evidence>
<dbReference type="InterPro" id="IPR041498">
    <property type="entry name" value="Big_6"/>
</dbReference>
<dbReference type="AlphaFoldDB" id="A0A939NGU8"/>
<feature type="domain" description="Bacterial Ig" evidence="1">
    <location>
        <begin position="5"/>
        <end position="64"/>
    </location>
</feature>
<dbReference type="Gene3D" id="2.60.40.10">
    <property type="entry name" value="Immunoglobulins"/>
    <property type="match status" value="1"/>
</dbReference>
<proteinExistence type="predicted"/>
<feature type="domain" description="Bacterial Ig" evidence="1">
    <location>
        <begin position="92"/>
        <end position="162"/>
    </location>
</feature>